<keyword evidence="4" id="KW-1185">Reference proteome</keyword>
<dbReference type="AlphaFoldDB" id="A0A9Y2IKD0"/>
<protein>
    <submittedName>
        <fullName evidence="3">Bax inhibitor-1/YccA family protein</fullName>
    </submittedName>
</protein>
<sequence>MRSSSNPAFRNLSRGSAASGQYGPNVGFDQRPYGTPQGQGGVPGYGPGQMAAGSADRPMTVDDVVVKTGLSLGVALVFGVLTAIWAQTQLVTDSLGRVEGMSGALLGALFGGLIVGLVLSLVIIFGQKASGPLTLAYSAAEGIFLGALSGLFELLYPGIALQALIGTAGVFIAMLVVYKTGAVKVTPKLTKWIVGAVGGVVVLMLVNLLTSLFFGFNPLRGGGPIAIIFSLVVIGIAAFSFLLDFDQADRMIRSGMPAKWAWFAAFGLMTTLVWLYLEILRLLSYLRD</sequence>
<feature type="transmembrane region" description="Helical" evidence="2">
    <location>
        <begin position="158"/>
        <end position="180"/>
    </location>
</feature>
<gene>
    <name evidence="3" type="ORF">QRX50_14880</name>
</gene>
<feature type="transmembrane region" description="Helical" evidence="2">
    <location>
        <begin position="257"/>
        <end position="277"/>
    </location>
</feature>
<evidence type="ECO:0000256" key="1">
    <source>
        <dbReference type="SAM" id="MobiDB-lite"/>
    </source>
</evidence>
<keyword evidence="2" id="KW-1133">Transmembrane helix</keyword>
<dbReference type="Pfam" id="PF12811">
    <property type="entry name" value="BaxI_1"/>
    <property type="match status" value="1"/>
</dbReference>
<feature type="transmembrane region" description="Helical" evidence="2">
    <location>
        <begin position="105"/>
        <end position="126"/>
    </location>
</feature>
<organism evidence="3 4">
    <name type="scientific">Amycolatopsis carbonis</name>
    <dbReference type="NCBI Taxonomy" id="715471"/>
    <lineage>
        <taxon>Bacteria</taxon>
        <taxon>Bacillati</taxon>
        <taxon>Actinomycetota</taxon>
        <taxon>Actinomycetes</taxon>
        <taxon>Pseudonocardiales</taxon>
        <taxon>Pseudonocardiaceae</taxon>
        <taxon>Amycolatopsis</taxon>
    </lineage>
</organism>
<feature type="compositionally biased region" description="Gly residues" evidence="1">
    <location>
        <begin position="37"/>
        <end position="47"/>
    </location>
</feature>
<dbReference type="PANTHER" id="PTHR41282">
    <property type="entry name" value="CONSERVED TRANSMEMBRANE PROTEIN-RELATED"/>
    <property type="match status" value="1"/>
</dbReference>
<dbReference type="KEGG" id="acab:QRX50_14880"/>
<proteinExistence type="predicted"/>
<dbReference type="InterPro" id="IPR010539">
    <property type="entry name" value="BaxI_1-like"/>
</dbReference>
<dbReference type="RefSeq" id="WP_285972531.1">
    <property type="nucleotide sequence ID" value="NZ_CP127294.1"/>
</dbReference>
<evidence type="ECO:0000313" key="3">
    <source>
        <dbReference type="EMBL" id="WIX81950.1"/>
    </source>
</evidence>
<dbReference type="PANTHER" id="PTHR41282:SF1">
    <property type="entry name" value="CONSERVED TRANSMEMBRANE PROTEIN-RELATED"/>
    <property type="match status" value="1"/>
</dbReference>
<feature type="region of interest" description="Disordered" evidence="1">
    <location>
        <begin position="1"/>
        <end position="54"/>
    </location>
</feature>
<evidence type="ECO:0000256" key="2">
    <source>
        <dbReference type="SAM" id="Phobius"/>
    </source>
</evidence>
<feature type="transmembrane region" description="Helical" evidence="2">
    <location>
        <begin position="133"/>
        <end position="152"/>
    </location>
</feature>
<feature type="transmembrane region" description="Helical" evidence="2">
    <location>
        <begin position="64"/>
        <end position="85"/>
    </location>
</feature>
<feature type="transmembrane region" description="Helical" evidence="2">
    <location>
        <begin position="222"/>
        <end position="245"/>
    </location>
</feature>
<dbReference type="PIRSF" id="PIRSF009160">
    <property type="entry name" value="UCP009160"/>
    <property type="match status" value="1"/>
</dbReference>
<feature type="compositionally biased region" description="Polar residues" evidence="1">
    <location>
        <begin position="1"/>
        <end position="19"/>
    </location>
</feature>
<feature type="transmembrane region" description="Helical" evidence="2">
    <location>
        <begin position="192"/>
        <end position="216"/>
    </location>
</feature>
<evidence type="ECO:0000313" key="4">
    <source>
        <dbReference type="Proteomes" id="UP001236014"/>
    </source>
</evidence>
<dbReference type="Proteomes" id="UP001236014">
    <property type="component" value="Chromosome"/>
</dbReference>
<dbReference type="EMBL" id="CP127294">
    <property type="protein sequence ID" value="WIX81950.1"/>
    <property type="molecule type" value="Genomic_DNA"/>
</dbReference>
<reference evidence="3 4" key="1">
    <citation type="submission" date="2023-06" db="EMBL/GenBank/DDBJ databases">
        <authorList>
            <person name="Oyuntsetseg B."/>
            <person name="Kim S.B."/>
        </authorList>
    </citation>
    <scope>NUCLEOTIDE SEQUENCE [LARGE SCALE GENOMIC DNA]</scope>
    <source>
        <strain evidence="3 4">2-15</strain>
    </source>
</reference>
<accession>A0A9Y2IKD0</accession>
<name>A0A9Y2IKD0_9PSEU</name>
<keyword evidence="2" id="KW-0472">Membrane</keyword>
<keyword evidence="2" id="KW-0812">Transmembrane</keyword>